<dbReference type="SUPFAM" id="SSF56024">
    <property type="entry name" value="Phospholipase D/nuclease"/>
    <property type="match status" value="1"/>
</dbReference>
<name>A0A4V2F241_9BACT</name>
<reference evidence="2 3" key="1">
    <citation type="submission" date="2019-02" db="EMBL/GenBank/DDBJ databases">
        <title>Genomic Encyclopedia of Type Strains, Phase IV (KMG-IV): sequencing the most valuable type-strain genomes for metagenomic binning, comparative biology and taxonomic classification.</title>
        <authorList>
            <person name="Goeker M."/>
        </authorList>
    </citation>
    <scope>NUCLEOTIDE SEQUENCE [LARGE SCALE GENOMIC DNA]</scope>
    <source>
        <strain evidence="2 3">DSM 18116</strain>
    </source>
</reference>
<dbReference type="Pfam" id="PF13091">
    <property type="entry name" value="PLDc_2"/>
    <property type="match status" value="1"/>
</dbReference>
<dbReference type="AlphaFoldDB" id="A0A4V2F241"/>
<organism evidence="2 3">
    <name type="scientific">Pseudobacter ginsenosidimutans</name>
    <dbReference type="NCBI Taxonomy" id="661488"/>
    <lineage>
        <taxon>Bacteria</taxon>
        <taxon>Pseudomonadati</taxon>
        <taxon>Bacteroidota</taxon>
        <taxon>Chitinophagia</taxon>
        <taxon>Chitinophagales</taxon>
        <taxon>Chitinophagaceae</taxon>
        <taxon>Pseudobacter</taxon>
    </lineage>
</organism>
<gene>
    <name evidence="2" type="ORF">EV199_1833</name>
</gene>
<dbReference type="CDD" id="cd09117">
    <property type="entry name" value="PLDc_Bfil_DEXD_like"/>
    <property type="match status" value="1"/>
</dbReference>
<evidence type="ECO:0000259" key="1">
    <source>
        <dbReference type="Pfam" id="PF13091"/>
    </source>
</evidence>
<dbReference type="OrthoDB" id="5894983at2"/>
<protein>
    <submittedName>
        <fullName evidence="2">Phospholipase D-like protein</fullName>
    </submittedName>
</protein>
<evidence type="ECO:0000313" key="2">
    <source>
        <dbReference type="EMBL" id="RZS75957.1"/>
    </source>
</evidence>
<comment type="caution">
    <text evidence="2">The sequence shown here is derived from an EMBL/GenBank/DDBJ whole genome shotgun (WGS) entry which is preliminary data.</text>
</comment>
<proteinExistence type="predicted"/>
<dbReference type="EMBL" id="SGXA01000001">
    <property type="protein sequence ID" value="RZS75957.1"/>
    <property type="molecule type" value="Genomic_DNA"/>
</dbReference>
<dbReference type="InterPro" id="IPR025202">
    <property type="entry name" value="PLD-like_dom"/>
</dbReference>
<feature type="domain" description="Phospholipase D-like" evidence="1">
    <location>
        <begin position="59"/>
        <end position="131"/>
    </location>
</feature>
<accession>A0A4V2F241</accession>
<dbReference type="Gene3D" id="3.30.870.10">
    <property type="entry name" value="Endonuclease Chain A"/>
    <property type="match status" value="1"/>
</dbReference>
<evidence type="ECO:0000313" key="3">
    <source>
        <dbReference type="Proteomes" id="UP000293874"/>
    </source>
</evidence>
<dbReference type="RefSeq" id="WP_130540289.1">
    <property type="nucleotide sequence ID" value="NZ_CP042431.1"/>
</dbReference>
<sequence length="185" mass="21287">MKLVLDQWHTVFEEKLSTAASVKIISPSCSMFTMEILAKYNLLEKSEFITRFSLYDFFVKLSDLKALRLAVENGMRIFGVKHLHCKAYIFNDKEAIISSSNFTWGGMFRNHECGILFNNTEEINELLDYFSLLKNGAAPALSLTDCDKWEQELSFYKADILTPYMMPDYSKEVPVPMNESSTETN</sequence>
<keyword evidence="3" id="KW-1185">Reference proteome</keyword>
<dbReference type="Proteomes" id="UP000293874">
    <property type="component" value="Unassembled WGS sequence"/>
</dbReference>